<name>A0A318S4X3_9DEIO</name>
<dbReference type="InterPro" id="IPR054347">
    <property type="entry name" value="TOTE_primase"/>
</dbReference>
<reference evidence="2 3" key="1">
    <citation type="submission" date="2018-06" db="EMBL/GenBank/DDBJ databases">
        <title>Genomic Encyclopedia of Type Strains, Phase IV (KMG-IV): sequencing the most valuable type-strain genomes for metagenomic binning, comparative biology and taxonomic classification.</title>
        <authorList>
            <person name="Goeker M."/>
        </authorList>
    </citation>
    <scope>NUCLEOTIDE SEQUENCE [LARGE SCALE GENOMIC DNA]</scope>
    <source>
        <strain evidence="2 3">DSM 18048</strain>
    </source>
</reference>
<dbReference type="Pfam" id="PF13148">
    <property type="entry name" value="DUF3987"/>
    <property type="match status" value="1"/>
</dbReference>
<dbReference type="Proteomes" id="UP000248326">
    <property type="component" value="Unassembled WGS sequence"/>
</dbReference>
<accession>A0A318S4X3</accession>
<feature type="domain" description="TOTE conflict system primase" evidence="1">
    <location>
        <begin position="42"/>
        <end position="146"/>
    </location>
</feature>
<proteinExistence type="predicted"/>
<organism evidence="2 3">
    <name type="scientific">Deinococcus yavapaiensis KR-236</name>
    <dbReference type="NCBI Taxonomy" id="694435"/>
    <lineage>
        <taxon>Bacteria</taxon>
        <taxon>Thermotogati</taxon>
        <taxon>Deinococcota</taxon>
        <taxon>Deinococci</taxon>
        <taxon>Deinococcales</taxon>
        <taxon>Deinococcaceae</taxon>
        <taxon>Deinococcus</taxon>
    </lineage>
</organism>
<evidence type="ECO:0000259" key="1">
    <source>
        <dbReference type="Pfam" id="PF22548"/>
    </source>
</evidence>
<dbReference type="EMBL" id="QJSX01000030">
    <property type="protein sequence ID" value="PYE48364.1"/>
    <property type="molecule type" value="Genomic_DNA"/>
</dbReference>
<dbReference type="InterPro" id="IPR025048">
    <property type="entry name" value="DUF3987"/>
</dbReference>
<evidence type="ECO:0000313" key="3">
    <source>
        <dbReference type="Proteomes" id="UP000248326"/>
    </source>
</evidence>
<sequence length="839" mass="92561">MPSALTAPAELFAAYFLPNPLKHGRFKGWKGTKKIVETLEGQPVTVAMLEKHLGVGKFLPSALGYLPGTFDGTLSGAVDMDAKDYPSVEALAAAKERLLAECAALNVEVYPERSSSGRGCHVWLFTDDLVTYRDMRAALRFFVNRAALPASTEVFPKGDDAASNWLIMPYHGALWQNGGRLGATYLETTDGEAIPVDELDEWITRNPASVVRNLAALEGQRTTAGTSSGSSGEGALALVNALARAALQKAPSARHDAAAAFLNVAHRAEQLEAMLTALGGEDVHAVWCADGSRDLDEWRDEIARWAEHIEEGKSDRQRGFPYLKEQGFDLSAVPLPSTAKTAESPEEPWGERQSLPPVRPSAPTMPPDMVPASIRAWLLDLAELTCVPLECVAASAIAAFSGLLGRTVVLKPERFTSWRVVPNLWYAVVAPPGSMKTFLYGEPTRFLKVLEERARQAFEDAKLEAEVEAEALKFEEAQLKKGKSFSREKLLDLKRRAQTLDVTCKRYYVNDATPEKLGELLNENPRGFVVLKDELAAFIDQLKREDQATARGFYLSAWDGNEGYTFDRIQRGTIRIPATCLSIIGAIQEGPLQKFVNDSRSGSAGDQGMLQRFQLLVWPDNLGEWKRPTRRGNEAAFDAVLRVAEVIDRWYPPSEDGPHVLTFDEEARGLFEAWRDTLEVRTRGGDEELRRAGSFASHLGKYRSLVPSLALVFHALEHAERNARLDDVPPVSADALELALNWAEFLEVHARKVYAAELGLSFAGVRALAEKIKAGAVKDGMDTYTLRRKDWQLLQGSLFDEALDGLVSLGWARRVEVETGGRPREVFRLHPDLREGGEA</sequence>
<dbReference type="RefSeq" id="WP_146237423.1">
    <property type="nucleotide sequence ID" value="NZ_QJSX01000030.1"/>
</dbReference>
<protein>
    <submittedName>
        <fullName evidence="2">Uncharacterized protein DUF3987</fullName>
    </submittedName>
</protein>
<keyword evidence="3" id="KW-1185">Reference proteome</keyword>
<dbReference type="AlphaFoldDB" id="A0A318S4X3"/>
<evidence type="ECO:0000313" key="2">
    <source>
        <dbReference type="EMBL" id="PYE48364.1"/>
    </source>
</evidence>
<gene>
    <name evidence="2" type="ORF">DES52_1307</name>
</gene>
<dbReference type="OrthoDB" id="784829at2"/>
<comment type="caution">
    <text evidence="2">The sequence shown here is derived from an EMBL/GenBank/DDBJ whole genome shotgun (WGS) entry which is preliminary data.</text>
</comment>
<dbReference type="Pfam" id="PF22548">
    <property type="entry name" value="AEP-TOTE"/>
    <property type="match status" value="1"/>
</dbReference>